<evidence type="ECO:0000313" key="10">
    <source>
        <dbReference type="EMBL" id="KAK2953379.1"/>
    </source>
</evidence>
<accession>A0ABQ9XR56</accession>
<feature type="domain" description="Protein kinase" evidence="9">
    <location>
        <begin position="1"/>
        <end position="224"/>
    </location>
</feature>
<dbReference type="EMBL" id="JARBJD010000092">
    <property type="protein sequence ID" value="KAK2953379.1"/>
    <property type="molecule type" value="Genomic_DNA"/>
</dbReference>
<dbReference type="SUPFAM" id="SSF56112">
    <property type="entry name" value="Protein kinase-like (PK-like)"/>
    <property type="match status" value="1"/>
</dbReference>
<comment type="caution">
    <text evidence="10">The sequence shown here is derived from an EMBL/GenBank/DDBJ whole genome shotgun (WGS) entry which is preliminary data.</text>
</comment>
<name>A0ABQ9XR56_9EUKA</name>
<evidence type="ECO:0000256" key="8">
    <source>
        <dbReference type="ARBA" id="ARBA00048679"/>
    </source>
</evidence>
<evidence type="ECO:0000256" key="6">
    <source>
        <dbReference type="ARBA" id="ARBA00022840"/>
    </source>
</evidence>
<dbReference type="PANTHER" id="PTHR24356:SF135">
    <property type="entry name" value="SERINE_THREONINE-PROTEIN KINASE DDB_G0293276-RELATED"/>
    <property type="match status" value="1"/>
</dbReference>
<dbReference type="Gene3D" id="1.10.510.10">
    <property type="entry name" value="Transferase(Phosphotransferase) domain 1"/>
    <property type="match status" value="1"/>
</dbReference>
<protein>
    <recommendedName>
        <fullName evidence="1">non-specific serine/threonine protein kinase</fullName>
        <ecNumber evidence="1">2.7.11.1</ecNumber>
    </recommendedName>
</protein>
<comment type="catalytic activity">
    <reaction evidence="8">
        <text>L-seryl-[protein] + ATP = O-phospho-L-seryl-[protein] + ADP + H(+)</text>
        <dbReference type="Rhea" id="RHEA:17989"/>
        <dbReference type="Rhea" id="RHEA-COMP:9863"/>
        <dbReference type="Rhea" id="RHEA-COMP:11604"/>
        <dbReference type="ChEBI" id="CHEBI:15378"/>
        <dbReference type="ChEBI" id="CHEBI:29999"/>
        <dbReference type="ChEBI" id="CHEBI:30616"/>
        <dbReference type="ChEBI" id="CHEBI:83421"/>
        <dbReference type="ChEBI" id="CHEBI:456216"/>
        <dbReference type="EC" id="2.7.11.1"/>
    </reaction>
</comment>
<evidence type="ECO:0000313" key="11">
    <source>
        <dbReference type="Proteomes" id="UP001281761"/>
    </source>
</evidence>
<reference evidence="10 11" key="1">
    <citation type="journal article" date="2022" name="bioRxiv">
        <title>Genomics of Preaxostyla Flagellates Illuminates Evolutionary Transitions and the Path Towards Mitochondrial Loss.</title>
        <authorList>
            <person name="Novak L.V.F."/>
            <person name="Treitli S.C."/>
            <person name="Pyrih J."/>
            <person name="Halakuc P."/>
            <person name="Pipaliya S.V."/>
            <person name="Vacek V."/>
            <person name="Brzon O."/>
            <person name="Soukal P."/>
            <person name="Eme L."/>
            <person name="Dacks J.B."/>
            <person name="Karnkowska A."/>
            <person name="Elias M."/>
            <person name="Hampl V."/>
        </authorList>
    </citation>
    <scope>NUCLEOTIDE SEQUENCE [LARGE SCALE GENOMIC DNA]</scope>
    <source>
        <strain evidence="10">NAU3</strain>
        <tissue evidence="10">Gut</tissue>
    </source>
</reference>
<keyword evidence="2" id="KW-0723">Serine/threonine-protein kinase</keyword>
<sequence>MTELVKVPEGYEFVKIISSGGFGSVVEMREKATKNHYAGKMMQCLTEIDKQRIDREEVVSMDNTKVIVMELGGKSLAAIVSEYTACGEKMPRNVVYRVMDDMSGTLQALDFGAAEAEDVSSTRTVMSMPYVSPERMESESGKATPEADVWALGVVLHRLLFGEPLFKSTNPARLMRDILSFKVSLIGSECGEEERALLMRMLDPVPETRITNVWMLSDADKTELSTKILDTQMKLDAEHAERRKEHDAHLKTKLVLERIEKEGGMSGVVEDLMKQNERLRVSMKGQWEGTSSLHTLDPTSHQVTPTILSSNHIVEEGTPFWRTAFTLPLDEGEWELKIRATQSTMQNVSLGFLQHPLPPNATQLECGAYHSGIGGNFILWHGRMWREGKELRPAGTNMRCQQFGQTAAIRVNMSTREARLVVDEKDQPGIFTDIPSPLCLGITSRRDTAVHLSFCQHRFSSRI</sequence>
<keyword evidence="5" id="KW-0418">Kinase</keyword>
<evidence type="ECO:0000256" key="1">
    <source>
        <dbReference type="ARBA" id="ARBA00012513"/>
    </source>
</evidence>
<gene>
    <name evidence="10" type="ORF">BLNAU_11665</name>
</gene>
<dbReference type="Pfam" id="PF00069">
    <property type="entry name" value="Pkinase"/>
    <property type="match status" value="1"/>
</dbReference>
<dbReference type="InterPro" id="IPR011009">
    <property type="entry name" value="Kinase-like_dom_sf"/>
</dbReference>
<keyword evidence="3" id="KW-0808">Transferase</keyword>
<evidence type="ECO:0000259" key="9">
    <source>
        <dbReference type="PROSITE" id="PS50011"/>
    </source>
</evidence>
<dbReference type="PROSITE" id="PS50011">
    <property type="entry name" value="PROTEIN_KINASE_DOM"/>
    <property type="match status" value="1"/>
</dbReference>
<dbReference type="Gene3D" id="3.30.200.20">
    <property type="entry name" value="Phosphorylase Kinase, domain 1"/>
    <property type="match status" value="1"/>
</dbReference>
<evidence type="ECO:0000256" key="5">
    <source>
        <dbReference type="ARBA" id="ARBA00022777"/>
    </source>
</evidence>
<evidence type="ECO:0000256" key="4">
    <source>
        <dbReference type="ARBA" id="ARBA00022741"/>
    </source>
</evidence>
<evidence type="ECO:0000256" key="7">
    <source>
        <dbReference type="ARBA" id="ARBA00047899"/>
    </source>
</evidence>
<dbReference type="InterPro" id="IPR050236">
    <property type="entry name" value="Ser_Thr_kinase_AGC"/>
</dbReference>
<keyword evidence="4" id="KW-0547">Nucleotide-binding</keyword>
<dbReference type="EC" id="2.7.11.1" evidence="1"/>
<comment type="catalytic activity">
    <reaction evidence="7">
        <text>L-threonyl-[protein] + ATP = O-phospho-L-threonyl-[protein] + ADP + H(+)</text>
        <dbReference type="Rhea" id="RHEA:46608"/>
        <dbReference type="Rhea" id="RHEA-COMP:11060"/>
        <dbReference type="Rhea" id="RHEA-COMP:11605"/>
        <dbReference type="ChEBI" id="CHEBI:15378"/>
        <dbReference type="ChEBI" id="CHEBI:30013"/>
        <dbReference type="ChEBI" id="CHEBI:30616"/>
        <dbReference type="ChEBI" id="CHEBI:61977"/>
        <dbReference type="ChEBI" id="CHEBI:456216"/>
        <dbReference type="EC" id="2.7.11.1"/>
    </reaction>
</comment>
<keyword evidence="6" id="KW-0067">ATP-binding</keyword>
<keyword evidence="11" id="KW-1185">Reference proteome</keyword>
<dbReference type="PANTHER" id="PTHR24356">
    <property type="entry name" value="SERINE/THREONINE-PROTEIN KINASE"/>
    <property type="match status" value="1"/>
</dbReference>
<proteinExistence type="predicted"/>
<organism evidence="10 11">
    <name type="scientific">Blattamonas nauphoetae</name>
    <dbReference type="NCBI Taxonomy" id="2049346"/>
    <lineage>
        <taxon>Eukaryota</taxon>
        <taxon>Metamonada</taxon>
        <taxon>Preaxostyla</taxon>
        <taxon>Oxymonadida</taxon>
        <taxon>Blattamonas</taxon>
    </lineage>
</organism>
<dbReference type="Proteomes" id="UP001281761">
    <property type="component" value="Unassembled WGS sequence"/>
</dbReference>
<evidence type="ECO:0000256" key="3">
    <source>
        <dbReference type="ARBA" id="ARBA00022679"/>
    </source>
</evidence>
<evidence type="ECO:0000256" key="2">
    <source>
        <dbReference type="ARBA" id="ARBA00022527"/>
    </source>
</evidence>
<dbReference type="InterPro" id="IPR000719">
    <property type="entry name" value="Prot_kinase_dom"/>
</dbReference>
<dbReference type="SMART" id="SM00220">
    <property type="entry name" value="S_TKc"/>
    <property type="match status" value="1"/>
</dbReference>